<dbReference type="InterPro" id="IPR013456">
    <property type="entry name" value="XylF"/>
</dbReference>
<reference evidence="4 5" key="1">
    <citation type="submission" date="2021-03" db="EMBL/GenBank/DDBJ databases">
        <title>Paenibacillus artemisicola MWE-103 whole genome sequence.</title>
        <authorList>
            <person name="Ham Y.J."/>
        </authorList>
    </citation>
    <scope>NUCLEOTIDE SEQUENCE [LARGE SCALE GENOMIC DNA]</scope>
    <source>
        <strain evidence="4 5">MWE-103</strain>
    </source>
</reference>
<keyword evidence="2" id="KW-0732">Signal</keyword>
<protein>
    <submittedName>
        <fullName evidence="4">D-xylose ABC transporter substrate-binding protein</fullName>
    </submittedName>
</protein>
<organism evidence="4 5">
    <name type="scientific">Paenibacillus artemisiicola</name>
    <dbReference type="NCBI Taxonomy" id="1172618"/>
    <lineage>
        <taxon>Bacteria</taxon>
        <taxon>Bacillati</taxon>
        <taxon>Bacillota</taxon>
        <taxon>Bacilli</taxon>
        <taxon>Bacillales</taxon>
        <taxon>Paenibacillaceae</taxon>
        <taxon>Paenibacillus</taxon>
    </lineage>
</organism>
<dbReference type="SUPFAM" id="SSF53822">
    <property type="entry name" value="Periplasmic binding protein-like I"/>
    <property type="match status" value="1"/>
</dbReference>
<dbReference type="PANTHER" id="PTHR30036:SF1">
    <property type="entry name" value="D-XYLOSE-BINDING PERIPLASMIC PROTEIN"/>
    <property type="match status" value="1"/>
</dbReference>
<evidence type="ECO:0000259" key="3">
    <source>
        <dbReference type="Pfam" id="PF13407"/>
    </source>
</evidence>
<dbReference type="InterPro" id="IPR050555">
    <property type="entry name" value="Bact_Solute-Bind_Prot2"/>
</dbReference>
<dbReference type="Gene3D" id="3.40.50.2300">
    <property type="match status" value="2"/>
</dbReference>
<dbReference type="Pfam" id="PF13407">
    <property type="entry name" value="Peripla_BP_4"/>
    <property type="match status" value="1"/>
</dbReference>
<dbReference type="EMBL" id="JAGGDJ010000017">
    <property type="protein sequence ID" value="MBO7746365.1"/>
    <property type="molecule type" value="Genomic_DNA"/>
</dbReference>
<evidence type="ECO:0000313" key="5">
    <source>
        <dbReference type="Proteomes" id="UP000670947"/>
    </source>
</evidence>
<proteinExistence type="predicted"/>
<dbReference type="InterPro" id="IPR028082">
    <property type="entry name" value="Peripla_BP_I"/>
</dbReference>
<evidence type="ECO:0000256" key="1">
    <source>
        <dbReference type="ARBA" id="ARBA00004196"/>
    </source>
</evidence>
<comment type="subcellular location">
    <subcellularLocation>
        <location evidence="1">Cell envelope</location>
    </subcellularLocation>
</comment>
<name>A0ABS3WE18_9BACL</name>
<feature type="domain" description="Periplasmic binding protein" evidence="3">
    <location>
        <begin position="66"/>
        <end position="321"/>
    </location>
</feature>
<dbReference type="NCBIfam" id="TIGR02634">
    <property type="entry name" value="xylF"/>
    <property type="match status" value="1"/>
</dbReference>
<sequence>MRRRTGKRGTGGIVCTVGAIAALLGVLSACSAGGTNGTAAAPAAIAGGQRAPADVQPAKKLVVGLSLDTLLEERWKKDRDLFKAAVEKLGAEVDVQAANGDDAKQIAQAENMISRHVDVLVVVPHDAEASAAIVAKAHRAGIRVISYDRLILNADVDLYVSFDNEKVGALAAQAIVAQAPRGNFVLIEGADTDNNAQMFKRGQMSVLQPLVDRGDIQIVYDRFTKEWKPAEALANMRAALQANGGAVDAVLAANDGTAGGVVSALAERGLAGKIPVSGMDAELAAAQRIVEGTQTMTVYKPIRKLAETAAELAVRMAKGEQVSTDRTVFNKKIDVPAILLEPIAVNRSNIDATIIADGFHSREDVYRHAKAAASGP</sequence>
<dbReference type="PROSITE" id="PS51257">
    <property type="entry name" value="PROKAR_LIPOPROTEIN"/>
    <property type="match status" value="1"/>
</dbReference>
<dbReference type="RefSeq" id="WP_208849149.1">
    <property type="nucleotide sequence ID" value="NZ_JAGGDJ010000017.1"/>
</dbReference>
<accession>A0ABS3WE18</accession>
<dbReference type="Proteomes" id="UP000670947">
    <property type="component" value="Unassembled WGS sequence"/>
</dbReference>
<evidence type="ECO:0000313" key="4">
    <source>
        <dbReference type="EMBL" id="MBO7746365.1"/>
    </source>
</evidence>
<evidence type="ECO:0000256" key="2">
    <source>
        <dbReference type="ARBA" id="ARBA00022729"/>
    </source>
</evidence>
<dbReference type="PANTHER" id="PTHR30036">
    <property type="entry name" value="D-XYLOSE-BINDING PERIPLASMIC PROTEIN"/>
    <property type="match status" value="1"/>
</dbReference>
<gene>
    <name evidence="4" type="primary">xylF</name>
    <name evidence="4" type="ORF">I8J29_19315</name>
</gene>
<dbReference type="CDD" id="cd19991">
    <property type="entry name" value="PBP1_ABC_xylose_binding"/>
    <property type="match status" value="1"/>
</dbReference>
<keyword evidence="5" id="KW-1185">Reference proteome</keyword>
<comment type="caution">
    <text evidence="4">The sequence shown here is derived from an EMBL/GenBank/DDBJ whole genome shotgun (WGS) entry which is preliminary data.</text>
</comment>
<dbReference type="InterPro" id="IPR025997">
    <property type="entry name" value="SBP_2_dom"/>
</dbReference>